<keyword evidence="2" id="KW-0472">Membrane</keyword>
<organism evidence="3 4">
    <name type="scientific">Lachnoanaerobaculum umeaense</name>
    <dbReference type="NCBI Taxonomy" id="617123"/>
    <lineage>
        <taxon>Bacteria</taxon>
        <taxon>Bacillati</taxon>
        <taxon>Bacillota</taxon>
        <taxon>Clostridia</taxon>
        <taxon>Lachnospirales</taxon>
        <taxon>Lachnospiraceae</taxon>
        <taxon>Lachnoanaerobaculum</taxon>
    </lineage>
</organism>
<feature type="region of interest" description="Disordered" evidence="1">
    <location>
        <begin position="208"/>
        <end position="227"/>
    </location>
</feature>
<feature type="transmembrane region" description="Helical" evidence="2">
    <location>
        <begin position="40"/>
        <end position="58"/>
    </location>
</feature>
<reference evidence="3 4" key="1">
    <citation type="submission" date="2018-09" db="EMBL/GenBank/DDBJ databases">
        <title>Genome sequencing of Lachnoanaerobaculum umeaense DSM 23576.</title>
        <authorList>
            <person name="Kook J.-K."/>
            <person name="Park S.-N."/>
            <person name="Lim Y.K."/>
        </authorList>
    </citation>
    <scope>NUCLEOTIDE SEQUENCE [LARGE SCALE GENOMIC DNA]</scope>
    <source>
        <strain evidence="4">DSM 23576 \ CCUG 58757</strain>
    </source>
</reference>
<evidence type="ECO:0000256" key="2">
    <source>
        <dbReference type="SAM" id="Phobius"/>
    </source>
</evidence>
<dbReference type="InterPro" id="IPR008984">
    <property type="entry name" value="SMAD_FHA_dom_sf"/>
</dbReference>
<dbReference type="OrthoDB" id="2068593at2"/>
<dbReference type="Gene3D" id="2.60.200.20">
    <property type="match status" value="1"/>
</dbReference>
<keyword evidence="2" id="KW-0812">Transmembrane</keyword>
<proteinExistence type="predicted"/>
<dbReference type="CDD" id="cd00060">
    <property type="entry name" value="FHA"/>
    <property type="match status" value="1"/>
</dbReference>
<feature type="transmembrane region" description="Helical" evidence="2">
    <location>
        <begin position="151"/>
        <end position="174"/>
    </location>
</feature>
<dbReference type="EMBL" id="CP032364">
    <property type="protein sequence ID" value="AYA99597.1"/>
    <property type="molecule type" value="Genomic_DNA"/>
</dbReference>
<evidence type="ECO:0000256" key="1">
    <source>
        <dbReference type="SAM" id="MobiDB-lite"/>
    </source>
</evidence>
<keyword evidence="4" id="KW-1185">Reference proteome</keyword>
<evidence type="ECO:0000313" key="3">
    <source>
        <dbReference type="EMBL" id="AYA99597.1"/>
    </source>
</evidence>
<keyword evidence="2" id="KW-1133">Transmembrane helix</keyword>
<dbReference type="PROSITE" id="PS50006">
    <property type="entry name" value="FHA_DOMAIN"/>
    <property type="match status" value="1"/>
</dbReference>
<dbReference type="SUPFAM" id="SSF49879">
    <property type="entry name" value="SMAD/FHA domain"/>
    <property type="match status" value="1"/>
</dbReference>
<dbReference type="Proteomes" id="UP000265562">
    <property type="component" value="Chromosome"/>
</dbReference>
<dbReference type="InterPro" id="IPR000253">
    <property type="entry name" value="FHA_dom"/>
</dbReference>
<name>A0A385Q1X6_9FIRM</name>
<feature type="transmembrane region" description="Helical" evidence="2">
    <location>
        <begin position="95"/>
        <end position="115"/>
    </location>
</feature>
<evidence type="ECO:0000313" key="4">
    <source>
        <dbReference type="Proteomes" id="UP000265562"/>
    </source>
</evidence>
<protein>
    <submittedName>
        <fullName evidence="3">FHA domain-containing protein</fullName>
    </submittedName>
</protein>
<feature type="transmembrane region" description="Helical" evidence="2">
    <location>
        <begin position="121"/>
        <end position="139"/>
    </location>
</feature>
<dbReference type="KEGG" id="lua:D4A81_06395"/>
<accession>A0A385Q1X6</accession>
<dbReference type="SMART" id="SM00240">
    <property type="entry name" value="FHA"/>
    <property type="match status" value="1"/>
</dbReference>
<dbReference type="Pfam" id="PF00498">
    <property type="entry name" value="FHA"/>
    <property type="match status" value="1"/>
</dbReference>
<dbReference type="AlphaFoldDB" id="A0A385Q1X6"/>
<dbReference type="RefSeq" id="WP_111524843.1">
    <property type="nucleotide sequence ID" value="NZ_CP032364.1"/>
</dbReference>
<sequence length="333" mass="36825">MYIDNFVYGGGPLEIFFKPLANAYMNNPDDVITATKFSDFMYRVFCPIVFFGLLYFACRHVLYTLGKKTGDEDGWMAFVPVARAIYLCKLAGMPIALFLLLSKTIVALFCILLWFTLLNVSALITAILIAIYIIAFVVVRIMTHMKLLARFGFNPFIAFLPFGVELAVEAVMAYSNYEDRTQRDVMTTVDGKELKNQIMNDVKQIMQSNGGSSSAPSGRAVQGGTISRSPDGRIIGVSGKYVGVTFDIQNGEQFKFGRSADKSNIVFDSTDADISREHCIVRYANGIYQVTDISTNGTYLDDGTPISRGSTVNVAPGRIILLGKQKKNSFRLG</sequence>
<gene>
    <name evidence="3" type="ORF">D4A81_06395</name>
</gene>